<reference evidence="1" key="1">
    <citation type="journal article" date="2009" name="PLoS Genet.">
        <title>Sequencing, mapping, and analysis of 27,455 maize full-length cDNAs.</title>
        <authorList>
            <person name="Soderlund C."/>
            <person name="Descour A."/>
            <person name="Kudrna D."/>
            <person name="Bomhoff M."/>
            <person name="Boyd L."/>
            <person name="Currie J."/>
            <person name="Angelova A."/>
            <person name="Collura K."/>
            <person name="Wissotski M."/>
            <person name="Ashley E."/>
            <person name="Morrow D."/>
            <person name="Fernandes J."/>
            <person name="Walbot V."/>
            <person name="Yu Y."/>
        </authorList>
    </citation>
    <scope>NUCLEOTIDE SEQUENCE</scope>
    <source>
        <strain evidence="1">B73</strain>
    </source>
</reference>
<name>C0HGY3_MAIZE</name>
<organism evidence="1">
    <name type="scientific">Zea mays</name>
    <name type="common">Maize</name>
    <dbReference type="NCBI Taxonomy" id="4577"/>
    <lineage>
        <taxon>Eukaryota</taxon>
        <taxon>Viridiplantae</taxon>
        <taxon>Streptophyta</taxon>
        <taxon>Embryophyta</taxon>
        <taxon>Tracheophyta</taxon>
        <taxon>Spermatophyta</taxon>
        <taxon>Magnoliopsida</taxon>
        <taxon>Liliopsida</taxon>
        <taxon>Poales</taxon>
        <taxon>Poaceae</taxon>
        <taxon>PACMAD clade</taxon>
        <taxon>Panicoideae</taxon>
        <taxon>Andropogonodae</taxon>
        <taxon>Andropogoneae</taxon>
        <taxon>Tripsacinae</taxon>
        <taxon>Zea</taxon>
    </lineage>
</organism>
<dbReference type="EMBL" id="BT061589">
    <property type="protein sequence ID" value="ACN26286.1"/>
    <property type="molecule type" value="mRNA"/>
</dbReference>
<proteinExistence type="evidence at transcript level"/>
<reference evidence="1" key="2">
    <citation type="submission" date="2012-06" db="EMBL/GenBank/DDBJ databases">
        <authorList>
            <person name="Yu Y."/>
            <person name="Currie J."/>
            <person name="Lomeli R."/>
            <person name="Angelova A."/>
            <person name="Collura K."/>
            <person name="Wissotski M."/>
            <person name="Campos D."/>
            <person name="Kudrna D."/>
            <person name="Golser W."/>
            <person name="Ashely E."/>
            <person name="Descour A."/>
            <person name="Fernandes J."/>
            <person name="Soderlund C."/>
            <person name="Walbot V."/>
        </authorList>
    </citation>
    <scope>NUCLEOTIDE SEQUENCE</scope>
    <source>
        <strain evidence="1">B73</strain>
    </source>
</reference>
<evidence type="ECO:0000313" key="1">
    <source>
        <dbReference type="EMBL" id="ACN26286.1"/>
    </source>
</evidence>
<protein>
    <submittedName>
        <fullName evidence="1">Uncharacterized protein</fullName>
    </submittedName>
</protein>
<dbReference type="AlphaFoldDB" id="C0HGY3"/>
<sequence>MCNTCSRAAVPWHAPGLPPAPRGKNAMEHLGHEFPVGRLQERVEVVVVHLVHLPEVHKEPQAAALEPRQPVQVRRLQPLQHVARVDVFQQALVAGLPEVADVVLVGGAEERQPVRQELLAAAHVAVDVAEEGAARVQGHVGDVHGGELLLPQVVREHAPEHRRPRRQDRAVRAHAAVRRVDGDVGEDVLVQHPSQGRQGRAVRALLDLAGGPNRGRLPARRISDLQVKKLYLNHKPPSDGAIDCPHKTVVFQLFVKNSCIRVNHLLDRN</sequence>
<accession>C0HGY3</accession>